<evidence type="ECO:0000313" key="2">
    <source>
        <dbReference type="Proteomes" id="UP001497623"/>
    </source>
</evidence>
<protein>
    <submittedName>
        <fullName evidence="1">Uncharacterized protein</fullName>
    </submittedName>
</protein>
<gene>
    <name evidence="1" type="ORF">MNOR_LOCUS21619</name>
</gene>
<reference evidence="1 2" key="1">
    <citation type="submission" date="2024-05" db="EMBL/GenBank/DDBJ databases">
        <authorList>
            <person name="Wallberg A."/>
        </authorList>
    </citation>
    <scope>NUCLEOTIDE SEQUENCE [LARGE SCALE GENOMIC DNA]</scope>
</reference>
<keyword evidence="2" id="KW-1185">Reference proteome</keyword>
<sequence>MSDFMNLITLKPTMSIHLQRKTALIELDSKFQMLNELDTNKPSIRIFSRIECEVNEALHTLEKTNSTFISSLVKANPDIELEDSFKEDQKYIRSEQFKCINAIEAYTELLTVKGINYPSDSKSGLDPSDLADILKQTTQLTNKLITKQDENIDKILKNNTSGAPKPSQPYFTSRQIDADFAAFKDFWSRFEHFTKKVVSPSDKLEWLKSSIKGEAHNLIKNLTLDDSNYSVAVAKLKAKYLNPEVVKHSLLQSVLNFKCESGQRYSKVESAVNCLSNELEDLKNIHVLDIGVELCNELLREILFYRLPADIRLGLIDACNTNY</sequence>
<proteinExistence type="predicted"/>
<dbReference type="InterPro" id="IPR005312">
    <property type="entry name" value="DUF1759"/>
</dbReference>
<name>A0AAV2RC31_MEGNR</name>
<comment type="caution">
    <text evidence="1">The sequence shown here is derived from an EMBL/GenBank/DDBJ whole genome shotgun (WGS) entry which is preliminary data.</text>
</comment>
<accession>A0AAV2RC31</accession>
<organism evidence="1 2">
    <name type="scientific">Meganyctiphanes norvegica</name>
    <name type="common">Northern krill</name>
    <name type="synonym">Thysanopoda norvegica</name>
    <dbReference type="NCBI Taxonomy" id="48144"/>
    <lineage>
        <taxon>Eukaryota</taxon>
        <taxon>Metazoa</taxon>
        <taxon>Ecdysozoa</taxon>
        <taxon>Arthropoda</taxon>
        <taxon>Crustacea</taxon>
        <taxon>Multicrustacea</taxon>
        <taxon>Malacostraca</taxon>
        <taxon>Eumalacostraca</taxon>
        <taxon>Eucarida</taxon>
        <taxon>Euphausiacea</taxon>
        <taxon>Euphausiidae</taxon>
        <taxon>Meganyctiphanes</taxon>
    </lineage>
</organism>
<dbReference type="EMBL" id="CAXKWB010017558">
    <property type="protein sequence ID" value="CAL4119210.1"/>
    <property type="molecule type" value="Genomic_DNA"/>
</dbReference>
<dbReference type="Proteomes" id="UP001497623">
    <property type="component" value="Unassembled WGS sequence"/>
</dbReference>
<dbReference type="Pfam" id="PF03564">
    <property type="entry name" value="DUF1759"/>
    <property type="match status" value="1"/>
</dbReference>
<feature type="non-terminal residue" evidence="1">
    <location>
        <position position="323"/>
    </location>
</feature>
<evidence type="ECO:0000313" key="1">
    <source>
        <dbReference type="EMBL" id="CAL4119210.1"/>
    </source>
</evidence>
<dbReference type="AlphaFoldDB" id="A0AAV2RC31"/>